<sequence length="66" mass="7118">MQGDGSLYPSRAVLDAPGAATHARLGVGLAWKELHLRVAKFLRRGKLLGSLPAQPEEVRAWLAASR</sequence>
<protein>
    <submittedName>
        <fullName evidence="1">Uncharacterized protein</fullName>
    </submittedName>
</protein>
<reference evidence="2" key="1">
    <citation type="submission" date="2015-07" db="EMBL/GenBank/DDBJ databases">
        <title>Complete genome sequence and phylogenetic analysis of Limnochorda pilosa.</title>
        <authorList>
            <person name="Watanabe M."/>
            <person name="Kojima H."/>
            <person name="Fukui M."/>
        </authorList>
    </citation>
    <scope>NUCLEOTIDE SEQUENCE [LARGE SCALE GENOMIC DNA]</scope>
    <source>
        <strain evidence="2">HC45</strain>
    </source>
</reference>
<dbReference type="KEGG" id="lpil:LIP_0334"/>
<keyword evidence="2" id="KW-1185">Reference proteome</keyword>
<dbReference type="Proteomes" id="UP000065807">
    <property type="component" value="Chromosome"/>
</dbReference>
<name>A0A0K2SGG4_LIMPI</name>
<evidence type="ECO:0000313" key="1">
    <source>
        <dbReference type="EMBL" id="BAS26191.1"/>
    </source>
</evidence>
<dbReference type="AlphaFoldDB" id="A0A0K2SGG4"/>
<evidence type="ECO:0000313" key="2">
    <source>
        <dbReference type="Proteomes" id="UP000065807"/>
    </source>
</evidence>
<gene>
    <name evidence="1" type="ORF">LIP_0334</name>
</gene>
<dbReference type="EMBL" id="AP014924">
    <property type="protein sequence ID" value="BAS26191.1"/>
    <property type="molecule type" value="Genomic_DNA"/>
</dbReference>
<reference evidence="2" key="2">
    <citation type="journal article" date="2016" name="Int. J. Syst. Evol. Microbiol.">
        <title>Complete genome sequence and cell structure of Limnochorda pilosa, a Gram-negative spore-former within the phylum Firmicutes.</title>
        <authorList>
            <person name="Watanabe M."/>
            <person name="Kojima H."/>
            <person name="Fukui M."/>
        </authorList>
    </citation>
    <scope>NUCLEOTIDE SEQUENCE [LARGE SCALE GENOMIC DNA]</scope>
    <source>
        <strain evidence="2">HC45</strain>
    </source>
</reference>
<dbReference type="STRING" id="1555112.LIP_0334"/>
<accession>A0A0K2SGG4</accession>
<proteinExistence type="predicted"/>
<organism evidence="1 2">
    <name type="scientific">Limnochorda pilosa</name>
    <dbReference type="NCBI Taxonomy" id="1555112"/>
    <lineage>
        <taxon>Bacteria</taxon>
        <taxon>Bacillati</taxon>
        <taxon>Bacillota</taxon>
        <taxon>Limnochordia</taxon>
        <taxon>Limnochordales</taxon>
        <taxon>Limnochordaceae</taxon>
        <taxon>Limnochorda</taxon>
    </lineage>
</organism>